<organism evidence="4 5">
    <name type="scientific">Pollutimonas nitritireducens</name>
    <dbReference type="NCBI Taxonomy" id="2045209"/>
    <lineage>
        <taxon>Bacteria</taxon>
        <taxon>Pseudomonadati</taxon>
        <taxon>Pseudomonadota</taxon>
        <taxon>Betaproteobacteria</taxon>
        <taxon>Burkholderiales</taxon>
        <taxon>Alcaligenaceae</taxon>
        <taxon>Pollutimonas</taxon>
    </lineage>
</organism>
<dbReference type="GO" id="GO:0005737">
    <property type="term" value="C:cytoplasm"/>
    <property type="evidence" value="ECO:0007669"/>
    <property type="project" value="TreeGrafter"/>
</dbReference>
<protein>
    <submittedName>
        <fullName evidence="4">FAD-dependent oxidoreductase</fullName>
    </submittedName>
</protein>
<dbReference type="OrthoDB" id="18526at2"/>
<dbReference type="Gene3D" id="3.50.50.60">
    <property type="entry name" value="FAD/NAD(P)-binding domain"/>
    <property type="match status" value="2"/>
</dbReference>
<dbReference type="RefSeq" id="WP_102070569.1">
    <property type="nucleotide sequence ID" value="NZ_PDNV01000008.1"/>
</dbReference>
<dbReference type="GO" id="GO:0016491">
    <property type="term" value="F:oxidoreductase activity"/>
    <property type="evidence" value="ECO:0007669"/>
    <property type="project" value="UniProtKB-KW"/>
</dbReference>
<sequence length="424" mass="45755">MTDNFHAPHAIVIGAGIVGLYTAYFLNQAGWRVTVIDRDEPGMGCSAGNAGALSTGSVAPLGMPGIVRQAPRMLLDPSGPLSVPPHYWLAAAPWLLRFIRASSPDQVAAISSSLKQLLAPALDYHQQVMQSLGETGLIHATGQLHVYPDAAAAAKDSNGWALRHKHGIPVHELDRDQIHELEPQVGTHYTFGYFMPDQCMVVNPLRQARAIAAALAARGVTFVRDEAVTLQLESHRVSGVVCQQATYTADHVVVSAGAWSARLLKQLGYRVPLETQRGYHLTIADSGIDLRRPVVAADRKIFASPMEIGLRLAGTVEFGGLERPATQRRVDLLKHYGKQIFPDMNENAAAKSWMGHRPCLPDSLPVLGPAQAFQGLWLNFGHGHLGLTMSAVSGQLMAQAMLGKATDIDLSPYAIERFGSDAKP</sequence>
<dbReference type="EMBL" id="PDNV01000008">
    <property type="protein sequence ID" value="PLC53299.1"/>
    <property type="molecule type" value="Genomic_DNA"/>
</dbReference>
<reference evidence="4 5" key="1">
    <citation type="submission" date="2017-10" db="EMBL/GenBank/DDBJ databases">
        <title>Two draft genome sequences of Pusillimonas sp. strains isolated from a nitrate- and radionuclide-contaminated groundwater in Russia.</title>
        <authorList>
            <person name="Grouzdev D.S."/>
            <person name="Tourova T.P."/>
            <person name="Goeva M.A."/>
            <person name="Babich T.L."/>
            <person name="Sokolova D.S."/>
            <person name="Abdullin R."/>
            <person name="Poltaraus A.B."/>
            <person name="Toshchakov S.V."/>
            <person name="Nazina T.N."/>
        </authorList>
    </citation>
    <scope>NUCLEOTIDE SEQUENCE [LARGE SCALE GENOMIC DNA]</scope>
    <source>
        <strain evidence="4 5">JR1/69-2-13</strain>
    </source>
</reference>
<dbReference type="PANTHER" id="PTHR13847">
    <property type="entry name" value="SARCOSINE DEHYDROGENASE-RELATED"/>
    <property type="match status" value="1"/>
</dbReference>
<dbReference type="Pfam" id="PF01266">
    <property type="entry name" value="DAO"/>
    <property type="match status" value="1"/>
</dbReference>
<dbReference type="AlphaFoldDB" id="A0A2N4UE62"/>
<evidence type="ECO:0000256" key="2">
    <source>
        <dbReference type="SAM" id="Phobius"/>
    </source>
</evidence>
<evidence type="ECO:0000313" key="5">
    <source>
        <dbReference type="Proteomes" id="UP000234328"/>
    </source>
</evidence>
<name>A0A2N4UE62_9BURK</name>
<feature type="domain" description="FAD dependent oxidoreductase" evidence="3">
    <location>
        <begin position="10"/>
        <end position="399"/>
    </location>
</feature>
<evidence type="ECO:0000259" key="3">
    <source>
        <dbReference type="Pfam" id="PF01266"/>
    </source>
</evidence>
<dbReference type="InterPro" id="IPR006076">
    <property type="entry name" value="FAD-dep_OxRdtase"/>
</dbReference>
<dbReference type="SUPFAM" id="SSF54373">
    <property type="entry name" value="FAD-linked reductases, C-terminal domain"/>
    <property type="match status" value="1"/>
</dbReference>
<evidence type="ECO:0000256" key="1">
    <source>
        <dbReference type="ARBA" id="ARBA00023002"/>
    </source>
</evidence>
<keyword evidence="5" id="KW-1185">Reference proteome</keyword>
<dbReference type="InterPro" id="IPR036188">
    <property type="entry name" value="FAD/NAD-bd_sf"/>
</dbReference>
<gene>
    <name evidence="4" type="ORF">CR155_13535</name>
</gene>
<accession>A0A2N4UE62</accession>
<dbReference type="PANTHER" id="PTHR13847:SF289">
    <property type="entry name" value="GLYCINE OXIDASE"/>
    <property type="match status" value="1"/>
</dbReference>
<comment type="caution">
    <text evidence="4">The sequence shown here is derived from an EMBL/GenBank/DDBJ whole genome shotgun (WGS) entry which is preliminary data.</text>
</comment>
<feature type="transmembrane region" description="Helical" evidence="2">
    <location>
        <begin position="6"/>
        <end position="26"/>
    </location>
</feature>
<keyword evidence="2" id="KW-0472">Membrane</keyword>
<keyword evidence="1" id="KW-0560">Oxidoreductase</keyword>
<proteinExistence type="predicted"/>
<dbReference type="Gene3D" id="3.30.9.10">
    <property type="entry name" value="D-Amino Acid Oxidase, subunit A, domain 2"/>
    <property type="match status" value="1"/>
</dbReference>
<keyword evidence="2" id="KW-0812">Transmembrane</keyword>
<evidence type="ECO:0000313" key="4">
    <source>
        <dbReference type="EMBL" id="PLC53299.1"/>
    </source>
</evidence>
<dbReference type="SUPFAM" id="SSF51905">
    <property type="entry name" value="FAD/NAD(P)-binding domain"/>
    <property type="match status" value="1"/>
</dbReference>
<dbReference type="Proteomes" id="UP000234328">
    <property type="component" value="Unassembled WGS sequence"/>
</dbReference>
<keyword evidence="2" id="KW-1133">Transmembrane helix</keyword>